<feature type="non-terminal residue" evidence="2">
    <location>
        <position position="509"/>
    </location>
</feature>
<accession>V5GRN1</accession>
<feature type="compositionally biased region" description="Basic and acidic residues" evidence="1">
    <location>
        <begin position="114"/>
        <end position="132"/>
    </location>
</feature>
<feature type="compositionally biased region" description="Low complexity" evidence="1">
    <location>
        <begin position="293"/>
        <end position="319"/>
    </location>
</feature>
<protein>
    <submittedName>
        <fullName evidence="2">Uncharacterized protein</fullName>
    </submittedName>
</protein>
<reference evidence="2" key="1">
    <citation type="journal article" date="2015" name="Sci. Rep.">
        <title>Tissue- and time-dependent transcription in Ixodes ricinus salivary glands and midguts when blood feeding on the vertebrate host.</title>
        <authorList>
            <person name="Kotsyfakis M."/>
            <person name="Schwarz A."/>
            <person name="Erhart J."/>
            <person name="Ribeiro J.M."/>
        </authorList>
    </citation>
    <scope>NUCLEOTIDE SEQUENCE</scope>
    <source>
        <tissue evidence="2">Salivary gland and midgut</tissue>
    </source>
</reference>
<feature type="non-terminal residue" evidence="2">
    <location>
        <position position="1"/>
    </location>
</feature>
<feature type="compositionally biased region" description="Basic and acidic residues" evidence="1">
    <location>
        <begin position="320"/>
        <end position="330"/>
    </location>
</feature>
<feature type="region of interest" description="Disordered" evidence="1">
    <location>
        <begin position="1"/>
        <end position="509"/>
    </location>
</feature>
<feature type="compositionally biased region" description="Basic and acidic residues" evidence="1">
    <location>
        <begin position="267"/>
        <end position="282"/>
    </location>
</feature>
<dbReference type="EMBL" id="GANP01011418">
    <property type="protein sequence ID" value="JAB73050.1"/>
    <property type="molecule type" value="mRNA"/>
</dbReference>
<evidence type="ECO:0000313" key="2">
    <source>
        <dbReference type="EMBL" id="JAB73050.1"/>
    </source>
</evidence>
<organism evidence="2">
    <name type="scientific">Ixodes ricinus</name>
    <name type="common">Common tick</name>
    <name type="synonym">Acarus ricinus</name>
    <dbReference type="NCBI Taxonomy" id="34613"/>
    <lineage>
        <taxon>Eukaryota</taxon>
        <taxon>Metazoa</taxon>
        <taxon>Ecdysozoa</taxon>
        <taxon>Arthropoda</taxon>
        <taxon>Chelicerata</taxon>
        <taxon>Arachnida</taxon>
        <taxon>Acari</taxon>
        <taxon>Parasitiformes</taxon>
        <taxon>Ixodida</taxon>
        <taxon>Ixodoidea</taxon>
        <taxon>Ixodidae</taxon>
        <taxon>Ixodinae</taxon>
        <taxon>Ixodes</taxon>
    </lineage>
</organism>
<name>V5GRN1_IXORI</name>
<feature type="compositionally biased region" description="Low complexity" evidence="1">
    <location>
        <begin position="210"/>
        <end position="221"/>
    </location>
</feature>
<feature type="compositionally biased region" description="Basic and acidic residues" evidence="1">
    <location>
        <begin position="384"/>
        <end position="397"/>
    </location>
</feature>
<dbReference type="AlphaFoldDB" id="V5GRN1"/>
<sequence length="509" mass="53049">KPSAEVTHDSDDGHKPTARAPFKEHKTADEGRSTEATIAEVKAGVPKEKARPKTPVKGLGKAAADEGASVKITADDTKKQRTSTKTSSSAVAQQEQEPEPTVRPTALAVGGQDTGKETLEPKETRLREKVEVEAVASESSRAPEDLAVNQSNEAKAQVPQKTPKTKKKRIESDSEASPTIAKCQTTAAKITAKTDGVSTKEAIAKEESTSAESSTVAGTEAAEVDAESKGPEKGKGDKDAKLAEAKGPGKGEGDKDTKLSEVPISDIRAEAEKEKTGGDGKVKSTRKALRGKAAASESGRRATSTTTRGHRTATAASKASEAKRKGKGADVEVEDESVSPEKAGIKDNSEARASCQEDADKAVAAESSTKSTPTGARDKKTKAPRTDESKGKEKADGAGDVSATEAAPQEEGAGSDPEAKATEDKEAEGELATKPPPAVTRPQKTRVTRTSETKSKEKEGEAKDADSTTKPAPEKETTETDPAIEAAEVNESESVPRPSGRGQRRGGRG</sequence>
<feature type="compositionally biased region" description="Basic and acidic residues" evidence="1">
    <location>
        <begin position="226"/>
        <end position="259"/>
    </location>
</feature>
<evidence type="ECO:0000256" key="1">
    <source>
        <dbReference type="SAM" id="MobiDB-lite"/>
    </source>
</evidence>
<proteinExistence type="evidence at transcript level"/>
<feature type="compositionally biased region" description="Basic and acidic residues" evidence="1">
    <location>
        <begin position="1"/>
        <end position="33"/>
    </location>
</feature>
<feature type="compositionally biased region" description="Basic and acidic residues" evidence="1">
    <location>
        <begin position="449"/>
        <end position="478"/>
    </location>
</feature>